<dbReference type="SUPFAM" id="SSF53850">
    <property type="entry name" value="Periplasmic binding protein-like II"/>
    <property type="match status" value="1"/>
</dbReference>
<dbReference type="Gene3D" id="3.10.105.10">
    <property type="entry name" value="Dipeptide-binding Protein, Domain 3"/>
    <property type="match status" value="1"/>
</dbReference>
<dbReference type="Gene3D" id="3.40.190.100">
    <property type="entry name" value="Glycine betaine-binding periplasmic protein, domain 2"/>
    <property type="match status" value="1"/>
</dbReference>
<dbReference type="PATRIC" id="fig|1122207.3.peg.565"/>
<dbReference type="InterPro" id="IPR007210">
    <property type="entry name" value="ABC_Gly_betaine_transp_sub-bd"/>
</dbReference>
<sequence>MMKKLLSTCVLSAAIGLTVSQGVSAKETIVLGELNWDGAVAIEHVLKVVMEENFDVNVEIIAADQAAIWSAMDSGKGSIDVFPDIWTTLQDHAWAKFVAEGGTGSVKANKVPYLGENGFFIPGYIQDEYGVKSVSDLAKPEIAKLFDKDGDGVGEYWAGASGWELVKTNQIKAKSYGFDKYFTPEIFSSSIMQAQLKKAYRKKEGILFYYWTPAWIHYAYDLRKLEEPAFTGYSNESKKDSKDYNPDGCYNYANTDNWLADSEITCDYPIVPVHIGYTASLEGRAPEVAKFLSNVSLDADVVSQWIFALSTGEDEASVVAKKWVDSNSDIIKSWLK</sequence>
<comment type="caution">
    <text evidence="3">The sequence shown here is derived from an EMBL/GenBank/DDBJ whole genome shotgun (WGS) entry which is preliminary data.</text>
</comment>
<dbReference type="Proteomes" id="UP000054058">
    <property type="component" value="Unassembled WGS sequence"/>
</dbReference>
<evidence type="ECO:0000256" key="1">
    <source>
        <dbReference type="SAM" id="SignalP"/>
    </source>
</evidence>
<name>X7E9B4_9GAMM</name>
<feature type="domain" description="ABC-type glycine betaine transport system substrate-binding" evidence="2">
    <location>
        <begin position="28"/>
        <end position="325"/>
    </location>
</feature>
<dbReference type="GO" id="GO:0022857">
    <property type="term" value="F:transmembrane transporter activity"/>
    <property type="evidence" value="ECO:0007669"/>
    <property type="project" value="InterPro"/>
</dbReference>
<protein>
    <submittedName>
        <fullName evidence="3">ABC transporter substrate-binding protein</fullName>
    </submittedName>
</protein>
<keyword evidence="4" id="KW-1185">Reference proteome</keyword>
<dbReference type="Pfam" id="PF04069">
    <property type="entry name" value="OpuAC"/>
    <property type="match status" value="1"/>
</dbReference>
<dbReference type="EMBL" id="JAMB01000001">
    <property type="protein sequence ID" value="ETX12527.1"/>
    <property type="molecule type" value="Genomic_DNA"/>
</dbReference>
<gene>
    <name evidence="3" type="ORF">MUS1_02750</name>
</gene>
<accession>X7E9B4</accession>
<evidence type="ECO:0000259" key="2">
    <source>
        <dbReference type="Pfam" id="PF04069"/>
    </source>
</evidence>
<feature type="signal peptide" evidence="1">
    <location>
        <begin position="1"/>
        <end position="25"/>
    </location>
</feature>
<evidence type="ECO:0000313" key="4">
    <source>
        <dbReference type="Proteomes" id="UP000054058"/>
    </source>
</evidence>
<dbReference type="eggNOG" id="COG2113">
    <property type="taxonomic scope" value="Bacteria"/>
</dbReference>
<dbReference type="AlphaFoldDB" id="X7E9B4"/>
<dbReference type="GO" id="GO:0043190">
    <property type="term" value="C:ATP-binding cassette (ABC) transporter complex"/>
    <property type="evidence" value="ECO:0007669"/>
    <property type="project" value="InterPro"/>
</dbReference>
<dbReference type="Gene3D" id="3.40.190.10">
    <property type="entry name" value="Periplasmic binding protein-like II"/>
    <property type="match status" value="1"/>
</dbReference>
<evidence type="ECO:0000313" key="3">
    <source>
        <dbReference type="EMBL" id="ETX12527.1"/>
    </source>
</evidence>
<dbReference type="STRING" id="1122207.MUS1_02750"/>
<feature type="chain" id="PRO_5004977081" evidence="1">
    <location>
        <begin position="26"/>
        <end position="336"/>
    </location>
</feature>
<proteinExistence type="predicted"/>
<dbReference type="CDD" id="cd13642">
    <property type="entry name" value="PBP2_BCP_1"/>
    <property type="match status" value="1"/>
</dbReference>
<organism evidence="3 4">
    <name type="scientific">Marinomonas ushuaiensis DSM 15871</name>
    <dbReference type="NCBI Taxonomy" id="1122207"/>
    <lineage>
        <taxon>Bacteria</taxon>
        <taxon>Pseudomonadati</taxon>
        <taxon>Pseudomonadota</taxon>
        <taxon>Gammaproteobacteria</taxon>
        <taxon>Oceanospirillales</taxon>
        <taxon>Oceanospirillaceae</taxon>
        <taxon>Marinomonas</taxon>
    </lineage>
</organism>
<reference evidence="3 4" key="1">
    <citation type="submission" date="2014-01" db="EMBL/GenBank/DDBJ databases">
        <title>Marinomonas ushuaiensis DSM 15871 Genome Sequencing.</title>
        <authorList>
            <person name="Lai Q."/>
            <person name="Shao Z.S."/>
        </authorList>
    </citation>
    <scope>NUCLEOTIDE SEQUENCE [LARGE SCALE GENOMIC DNA]</scope>
    <source>
        <strain evidence="3 4">DSM 15871</strain>
    </source>
</reference>
<keyword evidence="1" id="KW-0732">Signal</keyword>